<dbReference type="PROSITE" id="PS51987">
    <property type="entry name" value="GS_CATALYTIC"/>
    <property type="match status" value="1"/>
</dbReference>
<comment type="caution">
    <text evidence="5">The sequence shown here is derived from an EMBL/GenBank/DDBJ whole genome shotgun (WGS) entry which is preliminary data.</text>
</comment>
<comment type="similarity">
    <text evidence="2 3">Belongs to the glutamine synthetase family.</text>
</comment>
<feature type="domain" description="GS catalytic" evidence="4">
    <location>
        <begin position="1"/>
        <end position="295"/>
    </location>
</feature>
<evidence type="ECO:0000313" key="6">
    <source>
        <dbReference type="Proteomes" id="UP000187609"/>
    </source>
</evidence>
<keyword evidence="1" id="KW-0436">Ligase</keyword>
<sequence>MPFHSFTHIMLHKEAGKGQFEIGLAYTDCFRAADTLIYTREVIRKVGRKYGFHPTFLPKYSLDEWGCGSHVHISLSKNGINVFKASDGSSQYGISKIGEAFMSGVLDHLPAILAFTAPHPTSYERLYSKDWNGRVVSWQKENNYAKISTCRLPGADVVGHFVCPAFDACANPYLGLASILTAGIDGLRKDSSLPAPVDRESRVNQEDYRRLPDCLTDSLNALEEDTLFKDMMGENLMVCIKAIRKVRFKLWFLQYTRCIEFLFLLKNWLLQKRFIRYNEIRMNWLISSLYNSSMQ</sequence>
<dbReference type="InterPro" id="IPR008146">
    <property type="entry name" value="Gln_synth_cat_dom"/>
</dbReference>
<name>A0A1J6IUG8_NICAT</name>
<reference evidence="5" key="1">
    <citation type="submission" date="2016-11" db="EMBL/GenBank/DDBJ databases">
        <title>The genome of Nicotiana attenuata.</title>
        <authorList>
            <person name="Xu S."/>
            <person name="Brockmoeller T."/>
            <person name="Gaquerel E."/>
            <person name="Navarro A."/>
            <person name="Kuhl H."/>
            <person name="Gase K."/>
            <person name="Ling Z."/>
            <person name="Zhou W."/>
            <person name="Kreitzer C."/>
            <person name="Stanke M."/>
            <person name="Tang H."/>
            <person name="Lyons E."/>
            <person name="Pandey P."/>
            <person name="Pandey S.P."/>
            <person name="Timmermann B."/>
            <person name="Baldwin I.T."/>
        </authorList>
    </citation>
    <scope>NUCLEOTIDE SEQUENCE [LARGE SCALE GENOMIC DNA]</scope>
    <source>
        <strain evidence="5">UT</strain>
    </source>
</reference>
<dbReference type="Gramene" id="OIS98776">
    <property type="protein sequence ID" value="OIS98776"/>
    <property type="gene ID" value="A4A49_09093"/>
</dbReference>
<evidence type="ECO:0000256" key="3">
    <source>
        <dbReference type="RuleBase" id="RU000384"/>
    </source>
</evidence>
<evidence type="ECO:0000259" key="4">
    <source>
        <dbReference type="PROSITE" id="PS51987"/>
    </source>
</evidence>
<dbReference type="AlphaFoldDB" id="A0A1J6IUG8"/>
<dbReference type="PANTHER" id="PTHR43785:SF2">
    <property type="entry name" value="TYPE-1 GLUTAMINE SYNTHETASE 1"/>
    <property type="match status" value="1"/>
</dbReference>
<gene>
    <name evidence="5" type="ORF">A4A49_09093</name>
</gene>
<organism evidence="5 6">
    <name type="scientific">Nicotiana attenuata</name>
    <name type="common">Coyote tobacco</name>
    <dbReference type="NCBI Taxonomy" id="49451"/>
    <lineage>
        <taxon>Eukaryota</taxon>
        <taxon>Viridiplantae</taxon>
        <taxon>Streptophyta</taxon>
        <taxon>Embryophyta</taxon>
        <taxon>Tracheophyta</taxon>
        <taxon>Spermatophyta</taxon>
        <taxon>Magnoliopsida</taxon>
        <taxon>eudicotyledons</taxon>
        <taxon>Gunneridae</taxon>
        <taxon>Pentapetalae</taxon>
        <taxon>asterids</taxon>
        <taxon>lamiids</taxon>
        <taxon>Solanales</taxon>
        <taxon>Solanaceae</taxon>
        <taxon>Nicotianoideae</taxon>
        <taxon>Nicotianeae</taxon>
        <taxon>Nicotiana</taxon>
    </lineage>
</organism>
<proteinExistence type="inferred from homology"/>
<dbReference type="InterPro" id="IPR014746">
    <property type="entry name" value="Gln_synth/guanido_kin_cat_dom"/>
</dbReference>
<dbReference type="GO" id="GO:0004356">
    <property type="term" value="F:glutamine synthetase activity"/>
    <property type="evidence" value="ECO:0007669"/>
    <property type="project" value="InterPro"/>
</dbReference>
<evidence type="ECO:0000256" key="1">
    <source>
        <dbReference type="ARBA" id="ARBA00022598"/>
    </source>
</evidence>
<dbReference type="EMBL" id="MJEQ01037191">
    <property type="protein sequence ID" value="OIS98776.1"/>
    <property type="molecule type" value="Genomic_DNA"/>
</dbReference>
<dbReference type="STRING" id="49451.A0A1J6IUG8"/>
<dbReference type="Pfam" id="PF00120">
    <property type="entry name" value="Gln-synt_C"/>
    <property type="match status" value="1"/>
</dbReference>
<dbReference type="SMR" id="A0A1J6IUG8"/>
<accession>A0A1J6IUG8</accession>
<evidence type="ECO:0000313" key="5">
    <source>
        <dbReference type="EMBL" id="OIS98776.1"/>
    </source>
</evidence>
<evidence type="ECO:0000256" key="2">
    <source>
        <dbReference type="PROSITE-ProRule" id="PRU01331"/>
    </source>
</evidence>
<protein>
    <recommendedName>
        <fullName evidence="4">GS catalytic domain-containing protein</fullName>
    </recommendedName>
</protein>
<dbReference type="SMART" id="SM01230">
    <property type="entry name" value="Gln-synt_C"/>
    <property type="match status" value="1"/>
</dbReference>
<dbReference type="Gene3D" id="3.30.590.10">
    <property type="entry name" value="Glutamine synthetase/guanido kinase, catalytic domain"/>
    <property type="match status" value="1"/>
</dbReference>
<dbReference type="Proteomes" id="UP000187609">
    <property type="component" value="Unassembled WGS sequence"/>
</dbReference>
<keyword evidence="6" id="KW-1185">Reference proteome</keyword>
<dbReference type="PANTHER" id="PTHR43785">
    <property type="entry name" value="GAMMA-GLUTAMYLPUTRESCINE SYNTHETASE"/>
    <property type="match status" value="1"/>
</dbReference>
<dbReference type="SUPFAM" id="SSF55931">
    <property type="entry name" value="Glutamine synthetase/guanido kinase"/>
    <property type="match status" value="1"/>
</dbReference>